<gene>
    <name evidence="1" type="ORF">VCHENC02_5989C</name>
</gene>
<evidence type="ECO:0000313" key="1">
    <source>
        <dbReference type="EMBL" id="EKM28075.1"/>
    </source>
</evidence>
<proteinExistence type="predicted"/>
<dbReference type="EMBL" id="AJSR01002699">
    <property type="protein sequence ID" value="EKM28075.1"/>
    <property type="molecule type" value="Genomic_DNA"/>
</dbReference>
<reference evidence="1 2" key="1">
    <citation type="submission" date="2012-10" db="EMBL/GenBank/DDBJ databases">
        <title>Genome sequence of Vibrio Cholerae HENC-02.</title>
        <authorList>
            <person name="Eppinger M."/>
            <person name="Hasan N.A."/>
            <person name="Sengamalay N."/>
            <person name="Hine E."/>
            <person name="Su Q."/>
            <person name="Daugherty S.C."/>
            <person name="Young S."/>
            <person name="Sadzewicz L."/>
            <person name="Tallon L."/>
            <person name="Cebula T.A."/>
            <person name="Ravel J."/>
            <person name="Colwell R.R."/>
        </authorList>
    </citation>
    <scope>NUCLEOTIDE SEQUENCE [LARGE SCALE GENOMIC DNA]</scope>
    <source>
        <strain evidence="1 2">HENC-02</strain>
    </source>
</reference>
<sequence length="10" mass="1167">RVFSLFVGWG</sequence>
<evidence type="ECO:0000313" key="2">
    <source>
        <dbReference type="Proteomes" id="UP000008367"/>
    </source>
</evidence>
<name>A0A454CNU4_VIBHA</name>
<dbReference type="EC" id="3.1.3.16" evidence="1"/>
<dbReference type="GO" id="GO:0004722">
    <property type="term" value="F:protein serine/threonine phosphatase activity"/>
    <property type="evidence" value="ECO:0007669"/>
    <property type="project" value="UniProtKB-EC"/>
</dbReference>
<comment type="caution">
    <text evidence="1">The sequence shown here is derived from an EMBL/GenBank/DDBJ whole genome shotgun (WGS) entry which is preliminary data.</text>
</comment>
<protein>
    <submittedName>
        <fullName evidence="1">Protein serine/threonine phosphatase</fullName>
        <ecNumber evidence="1">3.1.3.16</ecNumber>
    </submittedName>
</protein>
<dbReference type="Proteomes" id="UP000008367">
    <property type="component" value="Unassembled WGS sequence"/>
</dbReference>
<organism evidence="1 2">
    <name type="scientific">Vibrio harveyi</name>
    <name type="common">Beneckea harveyi</name>
    <dbReference type="NCBI Taxonomy" id="669"/>
    <lineage>
        <taxon>Bacteria</taxon>
        <taxon>Pseudomonadati</taxon>
        <taxon>Pseudomonadota</taxon>
        <taxon>Gammaproteobacteria</taxon>
        <taxon>Vibrionales</taxon>
        <taxon>Vibrionaceae</taxon>
        <taxon>Vibrio</taxon>
    </lineage>
</organism>
<keyword evidence="1" id="KW-0378">Hydrolase</keyword>
<accession>A0A454CNU4</accession>
<feature type="non-terminal residue" evidence="1">
    <location>
        <position position="1"/>
    </location>
</feature>